<dbReference type="EMBL" id="LR024167">
    <property type="protein sequence ID" value="SVE93786.1"/>
    <property type="molecule type" value="mRNA"/>
</dbReference>
<accession>A0A4Y7NMG1</accession>
<sequence>MSTNPLKYTASLLYRVISAVYLLIIRLTRPIVKWGLRRTTGLCELQRICYCEPNGAIRIFSVEECLSKSKNKKIKKLSEYLERAVSEKRFNQTGSNKIISNTVETICSIKNIRPDVHQPFGKLFGDCVSVIYGYKQLLNKLEDLKSTKYDSTNLDHEQNLLELWDSLMSPKQLQSRISNLWKEIGFQGDDPSTDFRGMGVLGLANLNYLANNYKDVVLQVLSHSHHPKYGYPFAIVGINLTHLSYSLWKDGSAKSHVYNLCCQTSSSPVPSILHFHRFYCYLFVEFDKYWMAEKPSTIMEFERIRAQFEKNIRKLLSNRNCLLKLNIPVENV</sequence>
<dbReference type="InterPro" id="IPR050868">
    <property type="entry name" value="ELMO_domain-containing"/>
</dbReference>
<name>A0A4Y7NMG1_9CRUS</name>
<reference evidence="2" key="1">
    <citation type="submission" date="2018-08" db="EMBL/GenBank/DDBJ databases">
        <authorList>
            <person name="Cornetti L."/>
        </authorList>
    </citation>
    <scope>NUCLEOTIDE SEQUENCE</scope>
    <source>
        <strain evidence="2">BE-ASS</strain>
    </source>
</reference>
<organism evidence="2">
    <name type="scientific">Scapholeberis mucronata</name>
    <dbReference type="NCBI Taxonomy" id="202097"/>
    <lineage>
        <taxon>Eukaryota</taxon>
        <taxon>Metazoa</taxon>
        <taxon>Ecdysozoa</taxon>
        <taxon>Arthropoda</taxon>
        <taxon>Crustacea</taxon>
        <taxon>Branchiopoda</taxon>
        <taxon>Diplostraca</taxon>
        <taxon>Cladocera</taxon>
        <taxon>Anomopoda</taxon>
        <taxon>Daphniidae</taxon>
        <taxon>Scapholeberis</taxon>
    </lineage>
</organism>
<dbReference type="PANTHER" id="PTHR12771:SF51">
    <property type="entry name" value="LD01482P"/>
    <property type="match status" value="1"/>
</dbReference>
<dbReference type="PANTHER" id="PTHR12771">
    <property type="entry name" value="ENGULFMENT AND CELL MOTILITY"/>
    <property type="match status" value="1"/>
</dbReference>
<proteinExistence type="evidence at transcript level"/>
<protein>
    <submittedName>
        <fullName evidence="2">EOG090X0AMT</fullName>
    </submittedName>
</protein>
<feature type="domain" description="ELMO" evidence="1">
    <location>
        <begin position="155"/>
        <end position="316"/>
    </location>
</feature>
<dbReference type="InterPro" id="IPR006816">
    <property type="entry name" value="ELMO_dom"/>
</dbReference>
<dbReference type="AlphaFoldDB" id="A0A4Y7NMG1"/>
<dbReference type="GO" id="GO:0005096">
    <property type="term" value="F:GTPase activator activity"/>
    <property type="evidence" value="ECO:0007669"/>
    <property type="project" value="TreeGrafter"/>
</dbReference>
<dbReference type="PROSITE" id="PS51335">
    <property type="entry name" value="ELMO"/>
    <property type="match status" value="1"/>
</dbReference>
<gene>
    <name evidence="2" type="primary">EOG090X0AMT</name>
</gene>
<evidence type="ECO:0000259" key="1">
    <source>
        <dbReference type="PROSITE" id="PS51335"/>
    </source>
</evidence>
<evidence type="ECO:0000313" key="2">
    <source>
        <dbReference type="EMBL" id="SVE93786.1"/>
    </source>
</evidence>
<dbReference type="Pfam" id="PF04727">
    <property type="entry name" value="ELMO_CED12"/>
    <property type="match status" value="1"/>
</dbReference>